<dbReference type="GO" id="GO:0004725">
    <property type="term" value="F:protein tyrosine phosphatase activity"/>
    <property type="evidence" value="ECO:0007669"/>
    <property type="project" value="UniProtKB-EC"/>
</dbReference>
<accession>S5DT42</accession>
<evidence type="ECO:0000256" key="4">
    <source>
        <dbReference type="ARBA" id="ARBA00022912"/>
    </source>
</evidence>
<dbReference type="EC" id="3.1.3.48" evidence="2"/>
<feature type="domain" description="Tyrosine-protein phosphatase" evidence="5">
    <location>
        <begin position="1"/>
        <end position="199"/>
    </location>
</feature>
<dbReference type="EMBL" id="KC752318">
    <property type="protein sequence ID" value="AGQ20225.1"/>
    <property type="molecule type" value="Genomic_DNA"/>
</dbReference>
<dbReference type="PANTHER" id="PTHR19134">
    <property type="entry name" value="RECEPTOR-TYPE TYROSINE-PROTEIN PHOSPHATASE"/>
    <property type="match status" value="1"/>
</dbReference>
<evidence type="ECO:0000259" key="5">
    <source>
        <dbReference type="PROSITE" id="PS50055"/>
    </source>
</evidence>
<dbReference type="PANTHER" id="PTHR19134:SF562">
    <property type="entry name" value="PROTEIN-TYROSINE-PHOSPHATASE"/>
    <property type="match status" value="1"/>
</dbReference>
<evidence type="ECO:0000256" key="3">
    <source>
        <dbReference type="ARBA" id="ARBA00022801"/>
    </source>
</evidence>
<name>S5DT42_9VIRU</name>
<evidence type="ECO:0000313" key="6">
    <source>
        <dbReference type="EMBL" id="AGQ20225.1"/>
    </source>
</evidence>
<evidence type="ECO:0000256" key="2">
    <source>
        <dbReference type="ARBA" id="ARBA00013064"/>
    </source>
</evidence>
<keyword evidence="3" id="KW-0378">Hydrolase</keyword>
<dbReference type="InterPro" id="IPR029021">
    <property type="entry name" value="Prot-tyrosine_phosphatase-like"/>
</dbReference>
<dbReference type="SMART" id="SM00194">
    <property type="entry name" value="PTPc"/>
    <property type="match status" value="1"/>
</dbReference>
<keyword evidence="4" id="KW-0904">Protein phosphatase</keyword>
<organism evidence="6">
    <name type="scientific">Apophua simplicipes ichnovirus</name>
    <dbReference type="NCBI Taxonomy" id="1329648"/>
    <lineage>
        <taxon>Viruses</taxon>
        <taxon>Viruses incertae sedis</taxon>
        <taxon>Polydnaviriformidae</taxon>
        <taxon>Ichnoviriform</taxon>
    </lineage>
</organism>
<dbReference type="PROSITE" id="PS50055">
    <property type="entry name" value="TYR_PHOSPHATASE_PTP"/>
    <property type="match status" value="1"/>
</dbReference>
<dbReference type="Gene3D" id="3.90.190.10">
    <property type="entry name" value="Protein tyrosine phosphatase superfamily"/>
    <property type="match status" value="1"/>
</dbReference>
<reference evidence="6" key="1">
    <citation type="journal article" date="2013" name="J. Gen. Virol.">
        <title>Ultrastructural and genomic characterization of a second banchine polydnavirus confirms the existence of shared features within this ichnovirus lineage.</title>
        <authorList>
            <person name="Djoumad A."/>
            <person name="Stoltz D."/>
            <person name="Beliveau C."/>
            <person name="Boyle B."/>
            <person name="Kuhn L."/>
            <person name="Cusson M."/>
        </authorList>
    </citation>
    <scope>NUCLEOTIDE SEQUENCE</scope>
</reference>
<comment type="similarity">
    <text evidence="1">Belongs to the protein-tyrosine phosphatase family.</text>
</comment>
<protein>
    <recommendedName>
        <fullName evidence="2">protein-tyrosine-phosphatase</fullName>
        <ecNumber evidence="2">3.1.3.48</ecNumber>
    </recommendedName>
</protein>
<sequence>MKNRYYHVSIWDFPKSNSSSNTATNLHYICANYANGMHEESKFIATAGKMFKTNNDFFDMVWQSNCGIVVVLTIFGKNEEDTSGLYWPTDVDDSWVTEEYTVSTKIVKKKDDFTKYFLELKNSKVPEELRNVSAYHYPNWPTDGVPEEDDGFKKMIAAVLLEMKLLQRFTSNRTGPIAVHGGSGIGRKGAFCMVNAYIQCWAQLNQ</sequence>
<dbReference type="SUPFAM" id="SSF52799">
    <property type="entry name" value="(Phosphotyrosine protein) phosphatases II"/>
    <property type="match status" value="1"/>
</dbReference>
<dbReference type="InterPro" id="IPR050348">
    <property type="entry name" value="Protein-Tyr_Phosphatase"/>
</dbReference>
<evidence type="ECO:0000256" key="1">
    <source>
        <dbReference type="ARBA" id="ARBA00009580"/>
    </source>
</evidence>
<dbReference type="PRINTS" id="PR00700">
    <property type="entry name" value="PRTYPHPHTASE"/>
</dbReference>
<proteinExistence type="inferred from homology"/>
<dbReference type="Pfam" id="PF00102">
    <property type="entry name" value="Y_phosphatase"/>
    <property type="match status" value="1"/>
</dbReference>
<dbReference type="InterPro" id="IPR000242">
    <property type="entry name" value="PTP_cat"/>
</dbReference>
<dbReference type="CDD" id="cd00047">
    <property type="entry name" value="PTPc"/>
    <property type="match status" value="1"/>
</dbReference>